<reference evidence="2" key="1">
    <citation type="submission" date="2023-07" db="EMBL/GenBank/DDBJ databases">
        <authorList>
            <consortium name="AG Swart"/>
            <person name="Singh M."/>
            <person name="Singh A."/>
            <person name="Seah K."/>
            <person name="Emmerich C."/>
        </authorList>
    </citation>
    <scope>NUCLEOTIDE SEQUENCE</scope>
    <source>
        <strain evidence="2">DP1</strain>
    </source>
</reference>
<evidence type="ECO:0000313" key="3">
    <source>
        <dbReference type="Proteomes" id="UP001295684"/>
    </source>
</evidence>
<organism evidence="2 3">
    <name type="scientific">Euplotes crassus</name>
    <dbReference type="NCBI Taxonomy" id="5936"/>
    <lineage>
        <taxon>Eukaryota</taxon>
        <taxon>Sar</taxon>
        <taxon>Alveolata</taxon>
        <taxon>Ciliophora</taxon>
        <taxon>Intramacronucleata</taxon>
        <taxon>Spirotrichea</taxon>
        <taxon>Hypotrichia</taxon>
        <taxon>Euplotida</taxon>
        <taxon>Euplotidae</taxon>
        <taxon>Moneuplotes</taxon>
    </lineage>
</organism>
<evidence type="ECO:0000313" key="2">
    <source>
        <dbReference type="EMBL" id="CAI2374269.1"/>
    </source>
</evidence>
<keyword evidence="1" id="KW-0472">Membrane</keyword>
<keyword evidence="1" id="KW-0812">Transmembrane</keyword>
<protein>
    <submittedName>
        <fullName evidence="2">Uncharacterized protein</fullName>
    </submittedName>
</protein>
<gene>
    <name evidence="2" type="ORF">ECRASSUSDP1_LOCUS15621</name>
</gene>
<sequence>MTGFMDIFRIYSRFVLSELDYGWWQMELFYWNKLFKACSKVFTSMGFEYWTNNSVCIRTRTRQFFLPLNSTNSTSNCSEIDPILWSLSEEKLGTGTNILSLILPILLCIFIVLAMKLIINEFAKYKHYRGILRDNSIKSIAMTSSSSSEDKQLEERLQGAYFNGNSAYAYFSSNTSS</sequence>
<evidence type="ECO:0000256" key="1">
    <source>
        <dbReference type="SAM" id="Phobius"/>
    </source>
</evidence>
<keyword evidence="3" id="KW-1185">Reference proteome</keyword>
<proteinExistence type="predicted"/>
<accession>A0AAD2CY18</accession>
<keyword evidence="1" id="KW-1133">Transmembrane helix</keyword>
<feature type="transmembrane region" description="Helical" evidence="1">
    <location>
        <begin position="98"/>
        <end position="119"/>
    </location>
</feature>
<dbReference type="Proteomes" id="UP001295684">
    <property type="component" value="Unassembled WGS sequence"/>
</dbReference>
<comment type="caution">
    <text evidence="2">The sequence shown here is derived from an EMBL/GenBank/DDBJ whole genome shotgun (WGS) entry which is preliminary data.</text>
</comment>
<dbReference type="EMBL" id="CAMPGE010015659">
    <property type="protein sequence ID" value="CAI2374269.1"/>
    <property type="molecule type" value="Genomic_DNA"/>
</dbReference>
<name>A0AAD2CY18_EUPCR</name>
<dbReference type="AlphaFoldDB" id="A0AAD2CY18"/>